<dbReference type="RefSeq" id="WP_083002141.1">
    <property type="nucleotide sequence ID" value="NZ_AP022591.1"/>
</dbReference>
<protein>
    <submittedName>
        <fullName evidence="1">Uncharacterized protein</fullName>
    </submittedName>
</protein>
<dbReference type="Proteomes" id="UP000466431">
    <property type="component" value="Chromosome"/>
</dbReference>
<dbReference type="KEGG" id="mcee:MCEL_18620"/>
<name>A0A1X0BVN2_MYCCF</name>
<keyword evidence="2" id="KW-1185">Reference proteome</keyword>
<dbReference type="STRING" id="1249101.BST21_11305"/>
<sequence length="167" mass="18676">MSRRFECSVESSVSLQQIHAAFSERDYWLENIAPHSETTELDSFTVDPNGDVRLRVVQDLRNAVLPGVLAKLYPRGLELVQDETWILDRGEEVRGEVHVHARGAPGSAHSTVVMVPTHNGERIKCSGTIKVKVPIVGGKLESHFGRHLADQTPEMLRMVMAWIKENA</sequence>
<organism evidence="1 2">
    <name type="scientific">Mycolicibacterium celeriflavum</name>
    <name type="common">Mycobacterium celeriflavum</name>
    <dbReference type="NCBI Taxonomy" id="1249101"/>
    <lineage>
        <taxon>Bacteria</taxon>
        <taxon>Bacillati</taxon>
        <taxon>Actinomycetota</taxon>
        <taxon>Actinomycetes</taxon>
        <taxon>Mycobacteriales</taxon>
        <taxon>Mycobacteriaceae</taxon>
        <taxon>Mycolicibacterium</taxon>
    </lineage>
</organism>
<dbReference type="OrthoDB" id="5178774at2"/>
<dbReference type="Pfam" id="PF10698">
    <property type="entry name" value="DUF2505"/>
    <property type="match status" value="1"/>
</dbReference>
<dbReference type="InterPro" id="IPR019639">
    <property type="entry name" value="DUF2505"/>
</dbReference>
<accession>A0A1X0BVN2</accession>
<dbReference type="AlphaFoldDB" id="A0A1X0BVN2"/>
<proteinExistence type="predicted"/>
<evidence type="ECO:0000313" key="2">
    <source>
        <dbReference type="Proteomes" id="UP000466431"/>
    </source>
</evidence>
<gene>
    <name evidence="1" type="ORF">MCEL_18620</name>
</gene>
<reference evidence="1 2" key="1">
    <citation type="journal article" date="2019" name="Emerg. Microbes Infect.">
        <title>Comprehensive subspecies identification of 175 nontuberculous mycobacteria species based on 7547 genomic profiles.</title>
        <authorList>
            <person name="Matsumoto Y."/>
            <person name="Kinjo T."/>
            <person name="Motooka D."/>
            <person name="Nabeya D."/>
            <person name="Jung N."/>
            <person name="Uechi K."/>
            <person name="Horii T."/>
            <person name="Iida T."/>
            <person name="Fujita J."/>
            <person name="Nakamura S."/>
        </authorList>
    </citation>
    <scope>NUCLEOTIDE SEQUENCE [LARGE SCALE GENOMIC DNA]</scope>
    <source>
        <strain evidence="1 2">JCM 18439</strain>
    </source>
</reference>
<evidence type="ECO:0000313" key="1">
    <source>
        <dbReference type="EMBL" id="BBY43567.1"/>
    </source>
</evidence>
<dbReference type="EMBL" id="AP022591">
    <property type="protein sequence ID" value="BBY43567.1"/>
    <property type="molecule type" value="Genomic_DNA"/>
</dbReference>